<feature type="compositionally biased region" description="Basic and acidic residues" evidence="1">
    <location>
        <begin position="49"/>
        <end position="59"/>
    </location>
</feature>
<accession>A0A3R7LHF9</accession>
<protein>
    <submittedName>
        <fullName evidence="2">Uncharacterized protein</fullName>
    </submittedName>
</protein>
<feature type="region of interest" description="Disordered" evidence="1">
    <location>
        <begin position="1"/>
        <end position="59"/>
    </location>
</feature>
<name>A0A3R7LHF9_9TRYP</name>
<reference evidence="2 3" key="1">
    <citation type="journal article" date="2018" name="BMC Genomics">
        <title>Genomic comparison of Trypanosoma conorhini and Trypanosoma rangeli to Trypanosoma cruzi strains of high and low virulence.</title>
        <authorList>
            <person name="Bradwell K.R."/>
            <person name="Koparde V.N."/>
            <person name="Matveyev A.V."/>
            <person name="Serrano M.G."/>
            <person name="Alves J.M."/>
            <person name="Parikh H."/>
            <person name="Huang B."/>
            <person name="Lee V."/>
            <person name="Espinosa-Alvarez O."/>
            <person name="Ortiz P.A."/>
            <person name="Costa-Martins A.G."/>
            <person name="Teixeira M.M."/>
            <person name="Buck G.A."/>
        </authorList>
    </citation>
    <scope>NUCLEOTIDE SEQUENCE [LARGE SCALE GENOMIC DNA]</scope>
    <source>
        <strain evidence="2 3">025E</strain>
    </source>
</reference>
<gene>
    <name evidence="2" type="ORF">Tco025E_00397</name>
</gene>
<dbReference type="Proteomes" id="UP000284403">
    <property type="component" value="Unassembled WGS sequence"/>
</dbReference>
<dbReference type="AlphaFoldDB" id="A0A3R7LHF9"/>
<dbReference type="OrthoDB" id="10646907at2759"/>
<proteinExistence type="predicted"/>
<evidence type="ECO:0000313" key="2">
    <source>
        <dbReference type="EMBL" id="RNF27327.1"/>
    </source>
</evidence>
<evidence type="ECO:0000313" key="3">
    <source>
        <dbReference type="Proteomes" id="UP000284403"/>
    </source>
</evidence>
<organism evidence="2 3">
    <name type="scientific">Trypanosoma conorhini</name>
    <dbReference type="NCBI Taxonomy" id="83891"/>
    <lineage>
        <taxon>Eukaryota</taxon>
        <taxon>Discoba</taxon>
        <taxon>Euglenozoa</taxon>
        <taxon>Kinetoplastea</taxon>
        <taxon>Metakinetoplastina</taxon>
        <taxon>Trypanosomatida</taxon>
        <taxon>Trypanosomatidae</taxon>
        <taxon>Trypanosoma</taxon>
    </lineage>
</organism>
<feature type="compositionally biased region" description="Basic and acidic residues" evidence="1">
    <location>
        <begin position="1"/>
        <end position="38"/>
    </location>
</feature>
<dbReference type="RefSeq" id="XP_029232533.1">
    <property type="nucleotide sequence ID" value="XM_029367339.1"/>
</dbReference>
<sequence>MQLADTDHMRALAEEATREYADKRDAADKATREAEAMPRDASLGDDESSPTRKWERALQARKEASAAAVAAQQKLQQWAEAAAEAARGAPSRLGVAGALAAEAKRASAALVMGMIDVARERQDEVALLQRLREDALAQRALAGSGVVGTCTRDPLDTTALSERASVAQKRGSAQPTPLKKGRRPLGQQKARSRQNCCAVM</sequence>
<comment type="caution">
    <text evidence="2">The sequence shown here is derived from an EMBL/GenBank/DDBJ whole genome shotgun (WGS) entry which is preliminary data.</text>
</comment>
<dbReference type="GeneID" id="40314008"/>
<feature type="region of interest" description="Disordered" evidence="1">
    <location>
        <begin position="161"/>
        <end position="200"/>
    </location>
</feature>
<dbReference type="EMBL" id="MKKU01000009">
    <property type="protein sequence ID" value="RNF27327.1"/>
    <property type="molecule type" value="Genomic_DNA"/>
</dbReference>
<evidence type="ECO:0000256" key="1">
    <source>
        <dbReference type="SAM" id="MobiDB-lite"/>
    </source>
</evidence>
<keyword evidence="3" id="KW-1185">Reference proteome</keyword>